<dbReference type="Proteomes" id="UP000319731">
    <property type="component" value="Unassembled WGS sequence"/>
</dbReference>
<dbReference type="GO" id="GO:0004497">
    <property type="term" value="F:monooxygenase activity"/>
    <property type="evidence" value="ECO:0007669"/>
    <property type="project" value="InterPro"/>
</dbReference>
<dbReference type="Pfam" id="PF08675">
    <property type="entry name" value="RNA_bind"/>
    <property type="match status" value="1"/>
</dbReference>
<dbReference type="Gene3D" id="1.10.630.10">
    <property type="entry name" value="Cytochrome P450"/>
    <property type="match status" value="1"/>
</dbReference>
<evidence type="ECO:0000313" key="6">
    <source>
        <dbReference type="Proteomes" id="UP000319731"/>
    </source>
</evidence>
<name>A0A507BSX4_9FUNG</name>
<comment type="similarity">
    <text evidence="1">Belongs to the CAF1 family.</text>
</comment>
<evidence type="ECO:0000313" key="5">
    <source>
        <dbReference type="EMBL" id="TPX32147.1"/>
    </source>
</evidence>
<dbReference type="AlphaFoldDB" id="A0A507BSX4"/>
<dbReference type="GO" id="GO:0005634">
    <property type="term" value="C:nucleus"/>
    <property type="evidence" value="ECO:0007669"/>
    <property type="project" value="InterPro"/>
</dbReference>
<evidence type="ECO:0000259" key="4">
    <source>
        <dbReference type="PROSITE" id="PS50102"/>
    </source>
</evidence>
<dbReference type="InterPro" id="IPR051181">
    <property type="entry name" value="CAF1_poly(A)_ribonucleases"/>
</dbReference>
<dbReference type="InterPro" id="IPR012677">
    <property type="entry name" value="Nucleotide-bd_a/b_plait_sf"/>
</dbReference>
<keyword evidence="2" id="KW-0694">RNA-binding</keyword>
<sequence>MEVLKGSFDAILPTIAEAIQQADFVAIDTELTGLNNGQSTAYAALDTPQDRYSKLRKSSQQFSITQYGVSCFIWDQKKKSYTSKPFNFYIFPATAKFPFNVFERNWMSQVGSIEFLAKNGFDFNKWIRHGIPYCSKHEESYIKNQINQVSTQPGIAIDDGNREFVETSLDRVDEWLQNSVEKSIDIDTQSSYHKKLIGQQIRQKYNNALGVSLRDRSVQVKRLSDEERDNGVGDQAVQLEKQLDEIYDTKHICKTIPALAPHFPDSSLEKVYKTTLEPPFEAPTIQIHDDHQRYSTTSASYHEAGWDAHATGAAFARLVAQFQQDTKISPRVSFDEDTLLECLNRMNMMRSDLAYVHLNGPDDQPDRSSVLHIFSMPQNYKQKDIEASFDAKEYGSISLQWINSTSAFIRFESTEKSEKALSQHTIASKKADNLNYGDDMEDGEENAKATEAPAYHLQRYTDMMAMADGPTAKISNGGENGDVSGKRKRPAGVPVFYFGISAILYIRLKQFVEKLTGASRADNPDAKSDWSPWPARYKPFEGSEYDVVAVIGSNTTWVNVANPELAKDVAVRKLDFPKPIQWYDILDVYGKNVLTVEGEVWKYMRRIVAPTFSDRNSGLVHQETIKTCKAMFDAWDKSAANGSAEVNVSNDSMKLTMFVISGAGFGLSLDWNREDQAGYENHKLSFKQSAGAFLDVSVLFKINAQFDSYLREFIADAKSGKKMNENNVLRALVVSTGEDDDFTGKAEASDKRVMTEAEIVGNCFIIMLAGHETTYETPGFSTNETLSNQDIQEELHAEVERVLGDRDPKYQDYNELKYCQAVANETLRLFPAVVSIPKWVPKDGKPQHLGKLVVEPGTHVNIHASALHHDLSYTTQPSDYNADKGLGLLSAFSGPLLAAAHNELHADKVVLSRSDIGQIIAFRADMDSATRKHATYKFSSSPKAGTVLAFLDMLASQEEFKGGLVLDSYRQPHEVLCYPDKAASDNDISIMATQSPVLMSGGGSVTIPGTRKRGMTSISENSTTTKNSCNSIDITISRSSEKFLSRPIADVHKVMLLHPSLVLDKPPPAIVSMTLRTTISLPPTKWKRMRTQEHLRKDCKDCSIVKKPRETTAQDYTPARIWYSAHGGHMNDINKKAIDAVMLKLFGILEAMK</sequence>
<dbReference type="GO" id="GO:0004535">
    <property type="term" value="F:poly(A)-specific ribonuclease activity"/>
    <property type="evidence" value="ECO:0007669"/>
    <property type="project" value="InterPro"/>
</dbReference>
<reference evidence="5 6" key="1">
    <citation type="journal article" date="2019" name="Sci. Rep.">
        <title>Comparative genomics of chytrid fungi reveal insights into the obligate biotrophic and pathogenic lifestyle of Synchytrium endobioticum.</title>
        <authorList>
            <person name="van de Vossenberg B.T.L.H."/>
            <person name="Warris S."/>
            <person name="Nguyen H.D.T."/>
            <person name="van Gent-Pelzer M.P.E."/>
            <person name="Joly D.L."/>
            <person name="van de Geest H.C."/>
            <person name="Bonants P.J.M."/>
            <person name="Smith D.S."/>
            <person name="Levesque C.A."/>
            <person name="van der Lee T.A.J."/>
        </authorList>
    </citation>
    <scope>NUCLEOTIDE SEQUENCE [LARGE SCALE GENOMIC DNA]</scope>
    <source>
        <strain evidence="5 6">JEL517</strain>
    </source>
</reference>
<dbReference type="Pfam" id="PF00067">
    <property type="entry name" value="p450"/>
    <property type="match status" value="1"/>
</dbReference>
<dbReference type="PANTHER" id="PTHR15092">
    <property type="entry name" value="POLY A -SPECIFIC RIBONUCLEASE/TARGET OF EGR1, MEMBER 1"/>
    <property type="match status" value="1"/>
</dbReference>
<accession>A0A507BSX4</accession>
<evidence type="ECO:0000256" key="3">
    <source>
        <dbReference type="SAM" id="MobiDB-lite"/>
    </source>
</evidence>
<dbReference type="GeneID" id="42005918"/>
<keyword evidence="6" id="KW-1185">Reference proteome</keyword>
<comment type="caution">
    <text evidence="5">The sequence shown here is derived from an EMBL/GenBank/DDBJ whole genome shotgun (WGS) entry which is preliminary data.</text>
</comment>
<dbReference type="InterPro" id="IPR014789">
    <property type="entry name" value="PolyA-riboNase_RNA-binding"/>
</dbReference>
<evidence type="ECO:0000256" key="2">
    <source>
        <dbReference type="PROSITE-ProRule" id="PRU00176"/>
    </source>
</evidence>
<dbReference type="InterPro" id="IPR036397">
    <property type="entry name" value="RNaseH_sf"/>
</dbReference>
<dbReference type="GO" id="GO:0003723">
    <property type="term" value="F:RNA binding"/>
    <property type="evidence" value="ECO:0007669"/>
    <property type="project" value="UniProtKB-UniRule"/>
</dbReference>
<organism evidence="5 6">
    <name type="scientific">Synchytrium microbalum</name>
    <dbReference type="NCBI Taxonomy" id="1806994"/>
    <lineage>
        <taxon>Eukaryota</taxon>
        <taxon>Fungi</taxon>
        <taxon>Fungi incertae sedis</taxon>
        <taxon>Chytridiomycota</taxon>
        <taxon>Chytridiomycota incertae sedis</taxon>
        <taxon>Chytridiomycetes</taxon>
        <taxon>Synchytriales</taxon>
        <taxon>Synchytriaceae</taxon>
        <taxon>Synchytrium</taxon>
    </lineage>
</organism>
<dbReference type="OrthoDB" id="1432093at2759"/>
<dbReference type="InterPro" id="IPR000504">
    <property type="entry name" value="RRM_dom"/>
</dbReference>
<evidence type="ECO:0000256" key="1">
    <source>
        <dbReference type="ARBA" id="ARBA00008372"/>
    </source>
</evidence>
<dbReference type="GO" id="GO:0016705">
    <property type="term" value="F:oxidoreductase activity, acting on paired donors, with incorporation or reduction of molecular oxygen"/>
    <property type="evidence" value="ECO:0007669"/>
    <property type="project" value="InterPro"/>
</dbReference>
<dbReference type="STRING" id="1806994.A0A507BSX4"/>
<dbReference type="InterPro" id="IPR036396">
    <property type="entry name" value="Cyt_P450_sf"/>
</dbReference>
<dbReference type="Gene3D" id="3.30.420.10">
    <property type="entry name" value="Ribonuclease H-like superfamily/Ribonuclease H"/>
    <property type="match status" value="2"/>
</dbReference>
<feature type="domain" description="RRM" evidence="4">
    <location>
        <begin position="369"/>
        <end position="439"/>
    </location>
</feature>
<dbReference type="Gene3D" id="3.30.1370.50">
    <property type="entry name" value="R3H-like domain"/>
    <property type="match status" value="1"/>
</dbReference>
<dbReference type="SUPFAM" id="SSF53098">
    <property type="entry name" value="Ribonuclease H-like"/>
    <property type="match status" value="1"/>
</dbReference>
<dbReference type="InterPro" id="IPR036867">
    <property type="entry name" value="R3H_dom_sf"/>
</dbReference>
<dbReference type="SUPFAM" id="SSF48264">
    <property type="entry name" value="Cytochrome P450"/>
    <property type="match status" value="1"/>
</dbReference>
<dbReference type="SUPFAM" id="SSF54928">
    <property type="entry name" value="RNA-binding domain, RBD"/>
    <property type="match status" value="1"/>
</dbReference>
<protein>
    <recommendedName>
        <fullName evidence="4">RRM domain-containing protein</fullName>
    </recommendedName>
</protein>
<feature type="region of interest" description="Disordered" evidence="3">
    <location>
        <begin position="1001"/>
        <end position="1024"/>
    </location>
</feature>
<dbReference type="EMBL" id="QEAO01000034">
    <property type="protein sequence ID" value="TPX32147.1"/>
    <property type="molecule type" value="Genomic_DNA"/>
</dbReference>
<dbReference type="InterPro" id="IPR001128">
    <property type="entry name" value="Cyt_P450"/>
</dbReference>
<dbReference type="Gene3D" id="3.30.70.330">
    <property type="match status" value="1"/>
</dbReference>
<dbReference type="PROSITE" id="PS50102">
    <property type="entry name" value="RRM"/>
    <property type="match status" value="1"/>
</dbReference>
<dbReference type="PANTHER" id="PTHR15092:SF22">
    <property type="entry name" value="POLY(A)-SPECIFIC RIBONUCLEASE PNLDC1"/>
    <property type="match status" value="1"/>
</dbReference>
<gene>
    <name evidence="5" type="ORF">SmJEL517_g04693</name>
</gene>
<dbReference type="GO" id="GO:0005737">
    <property type="term" value="C:cytoplasm"/>
    <property type="evidence" value="ECO:0007669"/>
    <property type="project" value="InterPro"/>
</dbReference>
<dbReference type="RefSeq" id="XP_031023409.1">
    <property type="nucleotide sequence ID" value="XM_031170621.1"/>
</dbReference>
<dbReference type="InterPro" id="IPR035979">
    <property type="entry name" value="RBD_domain_sf"/>
</dbReference>
<dbReference type="SUPFAM" id="SSF82708">
    <property type="entry name" value="R3H domain"/>
    <property type="match status" value="1"/>
</dbReference>
<dbReference type="GO" id="GO:0005506">
    <property type="term" value="F:iron ion binding"/>
    <property type="evidence" value="ECO:0007669"/>
    <property type="project" value="InterPro"/>
</dbReference>
<dbReference type="GO" id="GO:0006402">
    <property type="term" value="P:mRNA catabolic process"/>
    <property type="evidence" value="ECO:0007669"/>
    <property type="project" value="InterPro"/>
</dbReference>
<dbReference type="InterPro" id="IPR006941">
    <property type="entry name" value="RNase_CAF1"/>
</dbReference>
<dbReference type="Pfam" id="PF04857">
    <property type="entry name" value="CAF1"/>
    <property type="match status" value="2"/>
</dbReference>
<dbReference type="InterPro" id="IPR012337">
    <property type="entry name" value="RNaseH-like_sf"/>
</dbReference>
<dbReference type="GO" id="GO:0020037">
    <property type="term" value="F:heme binding"/>
    <property type="evidence" value="ECO:0007669"/>
    <property type="project" value="InterPro"/>
</dbReference>
<proteinExistence type="inferred from homology"/>